<dbReference type="GO" id="GO:0005615">
    <property type="term" value="C:extracellular space"/>
    <property type="evidence" value="ECO:0007669"/>
    <property type="project" value="TreeGrafter"/>
</dbReference>
<feature type="chain" id="PRO_5005792930" evidence="5">
    <location>
        <begin position="20"/>
        <end position="329"/>
    </location>
</feature>
<evidence type="ECO:0000259" key="6">
    <source>
        <dbReference type="Pfam" id="PF00151"/>
    </source>
</evidence>
<keyword evidence="3" id="KW-0964">Secreted</keyword>
<feature type="domain" description="Lipase" evidence="6">
    <location>
        <begin position="40"/>
        <end position="312"/>
    </location>
</feature>
<organism evidence="7 8">
    <name type="scientific">Drosophila busckii</name>
    <name type="common">Fruit fly</name>
    <dbReference type="NCBI Taxonomy" id="30019"/>
    <lineage>
        <taxon>Eukaryota</taxon>
        <taxon>Metazoa</taxon>
        <taxon>Ecdysozoa</taxon>
        <taxon>Arthropoda</taxon>
        <taxon>Hexapoda</taxon>
        <taxon>Insecta</taxon>
        <taxon>Pterygota</taxon>
        <taxon>Neoptera</taxon>
        <taxon>Endopterygota</taxon>
        <taxon>Diptera</taxon>
        <taxon>Brachycera</taxon>
        <taxon>Muscomorpha</taxon>
        <taxon>Ephydroidea</taxon>
        <taxon>Drosophilidae</taxon>
        <taxon>Drosophila</taxon>
    </lineage>
</organism>
<gene>
    <name evidence="7" type="ORF">Dbus_chr2Lg311</name>
</gene>
<dbReference type="STRING" id="30019.A0A0M4E8C1"/>
<evidence type="ECO:0000256" key="2">
    <source>
        <dbReference type="ARBA" id="ARBA00010701"/>
    </source>
</evidence>
<reference evidence="7 8" key="1">
    <citation type="submission" date="2015-08" db="EMBL/GenBank/DDBJ databases">
        <title>Ancestral chromatin configuration constrains chromatin evolution on differentiating sex chromosomes in Drosophila.</title>
        <authorList>
            <person name="Zhou Q."/>
            <person name="Bachtrog D."/>
        </authorList>
    </citation>
    <scope>NUCLEOTIDE SEQUENCE [LARGE SCALE GENOMIC DNA]</scope>
    <source>
        <tissue evidence="7">Whole larvae</tissue>
    </source>
</reference>
<dbReference type="PANTHER" id="PTHR11610:SF177">
    <property type="entry name" value="IP13478P-RELATED"/>
    <property type="match status" value="1"/>
</dbReference>
<dbReference type="OrthoDB" id="8183961at2759"/>
<dbReference type="InterPro" id="IPR013818">
    <property type="entry name" value="Lipase"/>
</dbReference>
<dbReference type="GO" id="GO:0016298">
    <property type="term" value="F:lipase activity"/>
    <property type="evidence" value="ECO:0007669"/>
    <property type="project" value="InterPro"/>
</dbReference>
<feature type="non-terminal residue" evidence="7">
    <location>
        <position position="329"/>
    </location>
</feature>
<dbReference type="GO" id="GO:0016042">
    <property type="term" value="P:lipid catabolic process"/>
    <property type="evidence" value="ECO:0007669"/>
    <property type="project" value="TreeGrafter"/>
</dbReference>
<evidence type="ECO:0000256" key="3">
    <source>
        <dbReference type="ARBA" id="ARBA00022525"/>
    </source>
</evidence>
<accession>A0A0M4E8C1</accession>
<dbReference type="SUPFAM" id="SSF53474">
    <property type="entry name" value="alpha/beta-Hydrolases"/>
    <property type="match status" value="1"/>
</dbReference>
<dbReference type="EMBL" id="CP012523">
    <property type="protein sequence ID" value="ALC38226.1"/>
    <property type="molecule type" value="Genomic_DNA"/>
</dbReference>
<protein>
    <submittedName>
        <fullName evidence="7">CG34448</fullName>
    </submittedName>
</protein>
<dbReference type="Pfam" id="PF00151">
    <property type="entry name" value="Lipase"/>
    <property type="match status" value="1"/>
</dbReference>
<feature type="non-terminal residue" evidence="7">
    <location>
        <position position="1"/>
    </location>
</feature>
<dbReference type="InterPro" id="IPR029058">
    <property type="entry name" value="AB_hydrolase_fold"/>
</dbReference>
<evidence type="ECO:0000313" key="7">
    <source>
        <dbReference type="EMBL" id="ALC38226.1"/>
    </source>
</evidence>
<dbReference type="OMA" id="GEQKCPN"/>
<keyword evidence="8" id="KW-1185">Reference proteome</keyword>
<comment type="similarity">
    <text evidence="2 4">Belongs to the AB hydrolase superfamily. Lipase family.</text>
</comment>
<evidence type="ECO:0000256" key="1">
    <source>
        <dbReference type="ARBA" id="ARBA00004613"/>
    </source>
</evidence>
<dbReference type="GO" id="GO:0017171">
    <property type="term" value="F:serine hydrolase activity"/>
    <property type="evidence" value="ECO:0007669"/>
    <property type="project" value="TreeGrafter"/>
</dbReference>
<dbReference type="AlphaFoldDB" id="A0A0M4E8C1"/>
<comment type="subcellular location">
    <subcellularLocation>
        <location evidence="1">Secreted</location>
    </subcellularLocation>
</comment>
<proteinExistence type="inferred from homology"/>
<dbReference type="SMR" id="A0A0M4E8C1"/>
<dbReference type="Gene3D" id="3.40.50.1820">
    <property type="entry name" value="alpha/beta hydrolase"/>
    <property type="match status" value="1"/>
</dbReference>
<dbReference type="InterPro" id="IPR000734">
    <property type="entry name" value="TAG_lipase"/>
</dbReference>
<evidence type="ECO:0000256" key="5">
    <source>
        <dbReference type="SAM" id="SignalP"/>
    </source>
</evidence>
<name>A0A0M4E8C1_DROBS</name>
<keyword evidence="5" id="KW-0732">Signal</keyword>
<dbReference type="Proteomes" id="UP000494163">
    <property type="component" value="Chromosome 2L"/>
</dbReference>
<evidence type="ECO:0000256" key="4">
    <source>
        <dbReference type="RuleBase" id="RU004262"/>
    </source>
</evidence>
<feature type="signal peptide" evidence="5">
    <location>
        <begin position="1"/>
        <end position="19"/>
    </location>
</feature>
<sequence>LDMFDLLCLLLLLGRHTLGQQLLPLELCLFADVQCPNQRISFWLYNNATVEKPVQLDALHPEPSLFEPRQPLKILIHGFVGHRNATPNLELRPLLLQTQPVHVISVDYSSLVRLPCYLPWAVQNNPTVAKCVAQLINSLLVAHIYTAQQIHLIGFSLGAQVAGLVANHVHAPLARITALDPAGNGFHGNTPAGQLDRGDAHFIDVLHTDPFLFSMLPMAIGHADFYVNLELFGQPGCNPAQLSCNHFRAGAYYAESIVSARGFWAQPCGDWLQYLTQRCSQYSERDYVLMGYFVPENASGSYFVSTNAQSPYAKGPPIDVAFDVAEKVN</sequence>
<dbReference type="PANTHER" id="PTHR11610">
    <property type="entry name" value="LIPASE"/>
    <property type="match status" value="1"/>
</dbReference>
<dbReference type="PRINTS" id="PR00821">
    <property type="entry name" value="TAGLIPASE"/>
</dbReference>
<dbReference type="FunFam" id="3.40.50.1820:FF:000076">
    <property type="entry name" value="phospholipase A1"/>
    <property type="match status" value="1"/>
</dbReference>
<evidence type="ECO:0000313" key="8">
    <source>
        <dbReference type="Proteomes" id="UP000494163"/>
    </source>
</evidence>